<dbReference type="InterPro" id="IPR021026">
    <property type="entry name" value="Filamn_hemagglutn_DUF3739"/>
</dbReference>
<dbReference type="Pfam" id="PF12545">
    <property type="entry name" value="DUF3739"/>
    <property type="match status" value="1"/>
</dbReference>
<dbReference type="InterPro" id="IPR012334">
    <property type="entry name" value="Pectin_lyas_fold"/>
</dbReference>
<dbReference type="InterPro" id="IPR008638">
    <property type="entry name" value="FhaB/CdiA-like_TPS"/>
</dbReference>
<dbReference type="PANTHER" id="PTHR12338:SF8">
    <property type="entry name" value="HEME_HEMOPEXIN-BINDING PROTEIN"/>
    <property type="match status" value="1"/>
</dbReference>
<keyword evidence="6" id="KW-1185">Reference proteome</keyword>
<sequence length="4215" mass="423410">MNTCGRSGKQRSSIQALDGPFRLAPLAQAVALMLVAGGAMVDVRAQQAFSGAWFAAKGAVQNAAGASGRLPGGQPLPGQAGPLAQQQKAGEQLQRSLNNLNLAARGIAAQQAAQAAARLAATGGPAVPDGLADGGLKVDTNALTAGWINAGAPVQSVAGGKTTVSIGQTADKAILNWESFNVGRDTTVAFVQQKDWALLNKVNDPSARPSQIQGQIKADGTVMLVNRNGVVFHGSSQVNTRNLLVSTAAIGDAQFRDKGLYVDTAGSQPTFSDALGKVEVQAGAQIATAAPKSVTEGGGYVLLMGAEVHNAGAIQTPNGQTVLAAGDSFSIRRGVGSGGNLTSTTRGNEVLANAGGAAGAVANTGLIQAATGDVTLAGRDVVQDGVVLSSTSVNTRGTVHLNGAASVTLGQRARTAILLDGADATALDSQRAGLQTPLNAGAGDIEAAGADRRDQSRIDVASGGTVDFQGGSLTLATGGQLAVSAARRSLLRDGAVVDVSGAVGVKLAMDGNSVKVNIQGNEQRDSPLNRDSKNLNSSDAWVDVRDLVYVPAGTNGYASDRWYTAGGLLEVGGYLGTAGHRIGEWMALGGTVGFAGGDLVTQRGSLINLSGGTLDVQSGAVRQSWLKGADGRLHEVSKASGDLPYTGLYKGYEEVHARWGDKASAHYANPLIAPQSRLENGYTVGRDAGTLLVSTKNAVLEGEVASATFQGERQTQAAQAGLDGYKQSQKAVARGGQLVVGSYTPYFLKNSGVLQHALGADAGTLKHVVLGAGQERVAAGLDLDTALPAERQGRLFLDTEQLNGFQLGAIKIAASGKIEVNARLQTAAGGNITLYGQQVAVEADLTARAGSIELGNVLRQIGSGGVVDLPVNRSAPAGSVSVAGGVALDASGLWSAPGLNQDDGAALPYLNGGRVSLRSGGSVRLAEGSLVDVASGGALLANGKRQGGRGGDVNLHAQAQGGAGTAALVFEGALRGYGVNGGGTLSLQAGKVLIGAAAGAAEADTLALARDFFSKGFSAYEVAGTRGLSVAEGAVVDVDMPVYRFDAGARPSAAPALWTPSLYQDDALKGVLTQRRGASLSLQAGSRLSVPADIATVQASIGKGAVINVDAGQSIEVRSIGQLNVDGTLNAWGGKIKLATLPLLAGTQGVWQPASLGRSILVGEHARLDVAARGQRYGQVRDGGSIVVGGEIDRATGKTTASELFIVVREGAVLDASGAQATLDLPGQGGRVVASNGGSIALASGSGFYLDGALRADAGGKGAAGGTLAVALDALIYDSGAPQQVRRARELVLGQRRGAAADAAASLAYGQARLGADQVKAGGFDNLSLLSKGALSVDGDLALSLGQSLNLYAGAYALADGAAAGSRATLAAPSVRLAGVAVDKLEDGQFSSAVRGGVSRQAPAGLLRVEAANVLDLRDEVGFGTQGAIPALGGGQQQLDRRAFERVELLSQGDIRFLAAAGKGVNTLVSTPADLHLAAAQLYPATGAVATVQAGYVGGNLDYDPARTLSIGRSGAAEPAAPYSAFGNLTLGAAVIEQGGVLRAPLGAIALGTESGGVRTTKALRLLPGSVSSVSGAGLALPYGGTIDGVSWQYDGAQVELLGVGGTGQGNNLRQGLSLISRAVDVRDGAVLDLSGGGALLGAAFVSGRGGSIDARYHPLVQNGANGGFTTPGLASNPVYAIVPGVQVGVAPAGGASEALAGQQVSIGAGVPGLAAGTYTLLPSTYALLPGAFRVEINGKAGAAAAGPAAVMRNGSWSTSGQLSVARTDIADALPSRLIVTPAAVLRSYAQYNETGYADFVRADAARRGVPRAALEADAKTLALRLLPGNAAPLDFEYAGKTRFQAGAGGFGGTFAVIGSSNMAIEVLAGGARASALPNTVSLRANDLNAVGASRLAVGARPWVSYGQGGNYVRFGDYVEAAGTVSLRQGATLSAPEVFLVSGGAAGAIEVEQGAAINTLGRGKAAYDSADGFVYQPSYRSVLAVSNARLQMLAPETDGSSAPGRILVGQCAPPACAGDTALYSEGTIAFATNNAFELRDAVRYGTRHLALAVGGINVGGAEALAAAAARQALPAGLTLNQRIMDRLLRGDTGAGAPALESLSLTAAGSLNFYGDTSLSTLDASGKSVLERLVLTTPAIYGHGGGADVARIQTGTLVWNGAAAAPAGVVAGGAGTGGGSLAIQAQRIEFGYGPYTQPDGVADAARLTLGFASVDLSASERITANHKGSLAVYQRQDGYEAGKGFQYSGGQLNISAPLLTGAAGSVNRIGAGGAIRVTGAPGGAAAPAGAAGEALGAELALSGASIAVDSAVVLPSGKLTLSAKGDLSLGAAARIDVSGRKLTFNDVAKYSWGGEVNLDSRAGNIRQAGGAVIDLSAQHNQGGSLKVVALDAAAGQVALDGSILGAGSGQYDAGGTLLSYKAGAVDIRAQGVGDFAALNRRLNEGGVFGARSFQLKQGDLRIGDELRAGAVNVSLDNGSLTVAGTIAAGGERVGSIRLAGKHGLTIAATGVLDAHGTVLRVDSYGKIIDAPNRAVVELDSGTGQLTLAGGARIDLRHGTAAQPGKGPGRHDGQARGTLELNAPRLDAADPGAGDIAIDAAGSLAIQGARAIAVNGVARYTDAAPGAAPAAGGRPYQFIDKDYLDRKHAESGRFINNALDNAGLMKGKLAGLNNAAYADVFHLRPGVAIVTEGDLVVSGDLDLSGYRYAGVNPHAQPGAARGSGEVGSLTLRAGGNLSVYGSINDGFAPPPPTPDDAGWVLTPGRQAFGADVVVPGAGVVLAGGSLFPSGKTLNYALPIQAATLLRGTVLPVQGALAAPLELPANTVLRAAVRDGAGKVVYAAGTLIERAVTLPEGTLLDAGTLLPNPAALAALRWPAGVPLPSLGGAAAAEGGVLLAGDLPLEVGALIPSQTEVRLPGGALSVPLRHLNGARQGSNWAVAAMLPEGSQSWSLRLVSGADTQAADPRALKPALYGDLTLADNHYALYKTYQKIIGPSTPDQWVGAWYWSEGATGPGRVPGTPVPAGEQANCPDACTSVNYVWGPVGADLGFEVGKPVTAEWEGFCGDEGVCILVGQFIPGKPGVETDGPLRQVSPISQHFSVLRTGTGDLDLIAAGNIAMQSPFGLYTAGTSTASLGGAAFDRPRGLAGDGKTVLGAGGKDYEGLVDEAPGSQYAAWYPDHGGNVLVRAGASLTGDILSPALLAAPENGRIQRAGANLGNWLWRQGTGATAGVTPQPTSWWINFGTYIKEAGGANIYYQDKEKIDQLPMLVGFTGIATLGGGNLSVEVGGDAGMLSRRGDPAVGAAPRSQGLVLAVAGSGRVTPDGQLLLTGGGDLDVRVGGALNPGLEARAINYHRTGEGGAAAYGVQNLNLNGVLANLRGALQLQTGSLGGVALNYGARALSNDLKEERAYDPFKSTLGTASGGMTLMLGDAAARLNTRGDLVLAGAGDPGRVPTENTQGFSYGGKNYGDGANGWFSLWTERTAIDLLAAGGSLAPSVQAGALGTGGSATPQAGDNYSPTDGRFLLPSQLRAVAANGSIFLGRSALGQNGPYNTAYSLLTAPSANASLELLAGDSIYASGYAVSQSGADPAALPTPFKPAFIGVDRTKGDRPIIVSNLSGDGVAPGGLRFPLFAFGPDSASGAAAGTAGPARFYAAQGDIVGLRSGEVLHFSGGHRIGQRWYEGAGPVWMTAGRDIVNSGTPLDQPTSLPSVLGYALNGVDGGGASSGNLFVHRRAGDVSLVSAGRDILFSSFQVAGPGTLELTAGRNIRMDDRAAVSSIGAVVAGDGRPGADIVMQAGVGAAGPAYAAFAARYLDPLNRLQDGLPLAGQAGKVAKTYEAELAAWLGQRYAFAAATPAAAAGFFGALPAEQQRIFLRQVYFAELKAGGREYNEAGGVRFGSYLRGRNAIAALFPAGAAAAPGGDITMYGSAGVNTLFGGAIQMLTPGGQQVFGAEGEAPKAVAGVIPGVITQGAGNVELYARDSILLGQSRVMTTFGGHILGWSGQGDINAGRGAKSGVVYTPPKRVYDNWGNVALSSAVPSTGAGIATLAPIPEVPAGDIDLIAPLGTIDAGEAGIRVSGNVNLAAQQVLNAANIQVKGQSAGIPLAAVVNVAALSNASAAASQATAAAQEATQRERAGARAALPSIFSVRVLGFGEEPAEGAKAPSAALAPPSGGLPYDRKGVLQFVGVGQDFAPAQVARLSEEQRRQLAQDQ</sequence>
<dbReference type="InterPro" id="IPR011050">
    <property type="entry name" value="Pectin_lyase_fold/virulence"/>
</dbReference>
<evidence type="ECO:0000313" key="6">
    <source>
        <dbReference type="Proteomes" id="UP001221208"/>
    </source>
</evidence>
<gene>
    <name evidence="5" type="ORF">OIK44_08665</name>
</gene>
<evidence type="ECO:0000259" key="4">
    <source>
        <dbReference type="SMART" id="SM00912"/>
    </source>
</evidence>
<dbReference type="Pfam" id="PF05860">
    <property type="entry name" value="TPS"/>
    <property type="match status" value="1"/>
</dbReference>
<comment type="subcellular location">
    <subcellularLocation>
        <location evidence="1">Secreted</location>
    </subcellularLocation>
</comment>
<evidence type="ECO:0000256" key="1">
    <source>
        <dbReference type="ARBA" id="ARBA00004613"/>
    </source>
</evidence>
<comment type="caution">
    <text evidence="5">The sequence shown here is derived from an EMBL/GenBank/DDBJ whole genome shotgun (WGS) entry which is preliminary data.</text>
</comment>
<dbReference type="NCBIfam" id="TIGR01901">
    <property type="entry name" value="adhes_NPXG"/>
    <property type="match status" value="1"/>
</dbReference>
<evidence type="ECO:0000313" key="5">
    <source>
        <dbReference type="EMBL" id="MDC8757657.1"/>
    </source>
</evidence>
<dbReference type="EMBL" id="JAQQXR010000002">
    <property type="protein sequence ID" value="MDC8757657.1"/>
    <property type="molecule type" value="Genomic_DNA"/>
</dbReference>
<accession>A0ABT5JY49</accession>
<dbReference type="SUPFAM" id="SSF51126">
    <property type="entry name" value="Pectin lyase-like"/>
    <property type="match status" value="1"/>
</dbReference>
<reference evidence="5 6" key="1">
    <citation type="submission" date="2022-10" db="EMBL/GenBank/DDBJ databases">
        <title>Janthinobacterium sp. hw3 Genome sequencing.</title>
        <authorList>
            <person name="Park S."/>
        </authorList>
    </citation>
    <scope>NUCLEOTIDE SEQUENCE [LARGE SCALE GENOMIC DNA]</scope>
    <source>
        <strain evidence="6">hw3</strain>
    </source>
</reference>
<evidence type="ECO:0000256" key="2">
    <source>
        <dbReference type="ARBA" id="ARBA00022525"/>
    </source>
</evidence>
<dbReference type="PANTHER" id="PTHR12338">
    <property type="entry name" value="AUTOTRANSPORTER"/>
    <property type="match status" value="1"/>
</dbReference>
<organism evidence="5 6">
    <name type="scientific">Janthinobacterium fluminis</name>
    <dbReference type="NCBI Taxonomy" id="2987524"/>
    <lineage>
        <taxon>Bacteria</taxon>
        <taxon>Pseudomonadati</taxon>
        <taxon>Pseudomonadota</taxon>
        <taxon>Betaproteobacteria</taxon>
        <taxon>Burkholderiales</taxon>
        <taxon>Oxalobacteraceae</taxon>
        <taxon>Janthinobacterium</taxon>
    </lineage>
</organism>
<proteinExistence type="predicted"/>
<keyword evidence="3" id="KW-0732">Signal</keyword>
<dbReference type="RefSeq" id="WP_273670324.1">
    <property type="nucleotide sequence ID" value="NZ_JAQQXR010000002.1"/>
</dbReference>
<dbReference type="Proteomes" id="UP001221208">
    <property type="component" value="Unassembled WGS sequence"/>
</dbReference>
<name>A0ABT5JY49_9BURK</name>
<evidence type="ECO:0000256" key="3">
    <source>
        <dbReference type="ARBA" id="ARBA00022729"/>
    </source>
</evidence>
<protein>
    <submittedName>
        <fullName evidence="5">Filamentous hemagglutinin family protein</fullName>
    </submittedName>
</protein>
<keyword evidence="2" id="KW-0964">Secreted</keyword>
<feature type="domain" description="Filamentous haemagglutinin FhaB/tRNA nuclease CdiA-like TPS" evidence="4">
    <location>
        <begin position="140"/>
        <end position="254"/>
    </location>
</feature>
<dbReference type="Gene3D" id="2.160.20.10">
    <property type="entry name" value="Single-stranded right-handed beta-helix, Pectin lyase-like"/>
    <property type="match status" value="1"/>
</dbReference>
<dbReference type="SMART" id="SM00912">
    <property type="entry name" value="Haemagg_act"/>
    <property type="match status" value="1"/>
</dbReference>
<dbReference type="InterPro" id="IPR050909">
    <property type="entry name" value="Bact_Autotransporter_VF"/>
</dbReference>